<evidence type="ECO:0000313" key="2">
    <source>
        <dbReference type="EMBL" id="KAK2763641.1"/>
    </source>
</evidence>
<proteinExistence type="predicted"/>
<name>A0AAE0D7K1_COLKA</name>
<dbReference type="AlphaFoldDB" id="A0AAE0D7K1"/>
<keyword evidence="3" id="KW-1185">Reference proteome</keyword>
<accession>A0AAE0D7K1</accession>
<protein>
    <submittedName>
        <fullName evidence="2">Tpr domain containing protein</fullName>
    </submittedName>
</protein>
<gene>
    <name evidence="2" type="ORF">CKAH01_15921</name>
</gene>
<dbReference type="Pfam" id="PF12770">
    <property type="entry name" value="CHAT"/>
    <property type="match status" value="1"/>
</dbReference>
<evidence type="ECO:0000259" key="1">
    <source>
        <dbReference type="Pfam" id="PF12770"/>
    </source>
</evidence>
<sequence>MPLQAAGKHSPGSAKNTLGQVKSSYASAIAHLTWLMVHSVPRLTLANARVAYLSACSTENKSQRLADKMIHLVHGFHVAGFPHVVGCLWQSDDTTCVTVTEKFYSKLLEGGMDWDDRAVASALREAVLAAREEDLHMPSFWAQFVHYEA</sequence>
<dbReference type="InterPro" id="IPR024983">
    <property type="entry name" value="CHAT_dom"/>
</dbReference>
<comment type="caution">
    <text evidence="2">The sequence shown here is derived from an EMBL/GenBank/DDBJ whole genome shotgun (WGS) entry which is preliminary data.</text>
</comment>
<dbReference type="Proteomes" id="UP001281614">
    <property type="component" value="Unassembled WGS sequence"/>
</dbReference>
<organism evidence="2 3">
    <name type="scientific">Colletotrichum kahawae</name>
    <name type="common">Coffee berry disease fungus</name>
    <dbReference type="NCBI Taxonomy" id="34407"/>
    <lineage>
        <taxon>Eukaryota</taxon>
        <taxon>Fungi</taxon>
        <taxon>Dikarya</taxon>
        <taxon>Ascomycota</taxon>
        <taxon>Pezizomycotina</taxon>
        <taxon>Sordariomycetes</taxon>
        <taxon>Hypocreomycetidae</taxon>
        <taxon>Glomerellales</taxon>
        <taxon>Glomerellaceae</taxon>
        <taxon>Colletotrichum</taxon>
        <taxon>Colletotrichum gloeosporioides species complex</taxon>
    </lineage>
</organism>
<feature type="domain" description="CHAT" evidence="1">
    <location>
        <begin position="38"/>
        <end position="147"/>
    </location>
</feature>
<evidence type="ECO:0000313" key="3">
    <source>
        <dbReference type="Proteomes" id="UP001281614"/>
    </source>
</evidence>
<reference evidence="2" key="1">
    <citation type="submission" date="2023-02" db="EMBL/GenBank/DDBJ databases">
        <title>Colletotrichum kahawae CIFC_Que2 genome sequencing and assembly.</title>
        <authorList>
            <person name="Baroncelli R."/>
        </authorList>
    </citation>
    <scope>NUCLEOTIDE SEQUENCE</scope>
    <source>
        <strain evidence="2">CIFC_Que2</strain>
    </source>
</reference>
<dbReference type="EMBL" id="VYYT01000142">
    <property type="protein sequence ID" value="KAK2763641.1"/>
    <property type="molecule type" value="Genomic_DNA"/>
</dbReference>